<dbReference type="PANTHER" id="PTHR33121">
    <property type="entry name" value="CYCLIC DI-GMP PHOSPHODIESTERASE PDEF"/>
    <property type="match status" value="1"/>
</dbReference>
<dbReference type="AlphaFoldDB" id="A0A1I3L9G5"/>
<evidence type="ECO:0000313" key="4">
    <source>
        <dbReference type="Proteomes" id="UP000199548"/>
    </source>
</evidence>
<dbReference type="Pfam" id="PF00563">
    <property type="entry name" value="EAL"/>
    <property type="match status" value="1"/>
</dbReference>
<protein>
    <submittedName>
        <fullName evidence="3">EAL domain, c-di-GMP-specific phosphodiesterase class I (Or its enzymatically inactive variant)</fullName>
    </submittedName>
</protein>
<dbReference type="GO" id="GO:0071111">
    <property type="term" value="F:cyclic-guanylate-specific phosphodiesterase activity"/>
    <property type="evidence" value="ECO:0007669"/>
    <property type="project" value="InterPro"/>
</dbReference>
<dbReference type="EMBL" id="FOQU01000004">
    <property type="protein sequence ID" value="SFI81146.1"/>
    <property type="molecule type" value="Genomic_DNA"/>
</dbReference>
<feature type="region of interest" description="Disordered" evidence="1">
    <location>
        <begin position="1"/>
        <end position="27"/>
    </location>
</feature>
<dbReference type="InterPro" id="IPR001633">
    <property type="entry name" value="EAL_dom"/>
</dbReference>
<dbReference type="STRING" id="420953.SAMN05192543_104299"/>
<keyword evidence="4" id="KW-1185">Reference proteome</keyword>
<dbReference type="PANTHER" id="PTHR33121:SF70">
    <property type="entry name" value="SIGNALING PROTEIN YKOW"/>
    <property type="match status" value="1"/>
</dbReference>
<dbReference type="PROSITE" id="PS50883">
    <property type="entry name" value="EAL"/>
    <property type="match status" value="1"/>
</dbReference>
<feature type="domain" description="EAL" evidence="2">
    <location>
        <begin position="26"/>
        <end position="277"/>
    </location>
</feature>
<dbReference type="Gene3D" id="3.20.20.450">
    <property type="entry name" value="EAL domain"/>
    <property type="match status" value="1"/>
</dbReference>
<name>A0A1I3L9G5_9BURK</name>
<evidence type="ECO:0000313" key="3">
    <source>
        <dbReference type="EMBL" id="SFI81146.1"/>
    </source>
</evidence>
<dbReference type="InterPro" id="IPR035919">
    <property type="entry name" value="EAL_sf"/>
</dbReference>
<dbReference type="RefSeq" id="WP_143098069.1">
    <property type="nucleotide sequence ID" value="NZ_CP041743.1"/>
</dbReference>
<dbReference type="SUPFAM" id="SSF141868">
    <property type="entry name" value="EAL domain-like"/>
    <property type="match status" value="1"/>
</dbReference>
<dbReference type="CDD" id="cd01948">
    <property type="entry name" value="EAL"/>
    <property type="match status" value="1"/>
</dbReference>
<evidence type="ECO:0000256" key="1">
    <source>
        <dbReference type="SAM" id="MobiDB-lite"/>
    </source>
</evidence>
<dbReference type="InterPro" id="IPR050706">
    <property type="entry name" value="Cyclic-di-GMP_PDE-like"/>
</dbReference>
<accession>A0A1I3L9G5</accession>
<reference evidence="3 4" key="1">
    <citation type="submission" date="2016-10" db="EMBL/GenBank/DDBJ databases">
        <authorList>
            <person name="de Groot N.N."/>
        </authorList>
    </citation>
    <scope>NUCLEOTIDE SEQUENCE [LARGE SCALE GENOMIC DNA]</scope>
    <source>
        <strain evidence="3 4">LMG 23650</strain>
    </source>
</reference>
<organism evidence="3 4">
    <name type="scientific">Paraburkholderia megapolitana</name>
    <dbReference type="NCBI Taxonomy" id="420953"/>
    <lineage>
        <taxon>Bacteria</taxon>
        <taxon>Pseudomonadati</taxon>
        <taxon>Pseudomonadota</taxon>
        <taxon>Betaproteobacteria</taxon>
        <taxon>Burkholderiales</taxon>
        <taxon>Burkholderiaceae</taxon>
        <taxon>Paraburkholderia</taxon>
    </lineage>
</organism>
<gene>
    <name evidence="3" type="ORF">SAMN05192543_104299</name>
</gene>
<dbReference type="SMART" id="SM00052">
    <property type="entry name" value="EAL"/>
    <property type="match status" value="1"/>
</dbReference>
<proteinExistence type="predicted"/>
<sequence>MKNIGSGLSAPPSRAMDAGETSRRSDGALAARVRRGLHDGEFRVAFQPIIHAQTSRLSSIECLLRWQHPDYGLLLPGSFVEAFEDARAAREASYFVLESACEQLRTMQREGHPLPRVSINIQPSQLADDELITTIRATTERYGIDPSHLELELVETADASKLLAISEITDSLRQLGVRIAIDGFGSGYASLAILSSTQIDTIKLAREFMARVPTSHRACTVMSCVLDMLDKLAVTVVIEGVETEAQLRWLSRRAEVYAQGYHIARPQTKFAAAIAIG</sequence>
<dbReference type="OrthoDB" id="9813903at2"/>
<evidence type="ECO:0000259" key="2">
    <source>
        <dbReference type="PROSITE" id="PS50883"/>
    </source>
</evidence>
<dbReference type="Proteomes" id="UP000199548">
    <property type="component" value="Unassembled WGS sequence"/>
</dbReference>